<protein>
    <recommendedName>
        <fullName evidence="2">Kinetochore protein Sos7 coiled-coil domain-containing protein</fullName>
    </recommendedName>
</protein>
<dbReference type="GO" id="GO:0034501">
    <property type="term" value="P:protein localization to kinetochore"/>
    <property type="evidence" value="ECO:0007669"/>
    <property type="project" value="InterPro"/>
</dbReference>
<dbReference type="AlphaFoldDB" id="A0A9P6FQ14"/>
<reference evidence="3" key="1">
    <citation type="journal article" date="2020" name="Fungal Divers.">
        <title>Resolving the Mortierellaceae phylogeny through synthesis of multi-gene phylogenetics and phylogenomics.</title>
        <authorList>
            <person name="Vandepol N."/>
            <person name="Liber J."/>
            <person name="Desiro A."/>
            <person name="Na H."/>
            <person name="Kennedy M."/>
            <person name="Barry K."/>
            <person name="Grigoriev I.V."/>
            <person name="Miller A.N."/>
            <person name="O'Donnell K."/>
            <person name="Stajich J.E."/>
            <person name="Bonito G."/>
        </authorList>
    </citation>
    <scope>NUCLEOTIDE SEQUENCE</scope>
    <source>
        <strain evidence="3">KOD1015</strain>
    </source>
</reference>
<dbReference type="PANTHER" id="PTHR37329:SF1">
    <property type="entry name" value="KINETOCHORE PROTEIN SOS7"/>
    <property type="match status" value="1"/>
</dbReference>
<name>A0A9P6FQ14_9FUNG</name>
<gene>
    <name evidence="3" type="ORF">BGW38_003887</name>
</gene>
<dbReference type="GO" id="GO:0000776">
    <property type="term" value="C:kinetochore"/>
    <property type="evidence" value="ECO:0007669"/>
    <property type="project" value="InterPro"/>
</dbReference>
<evidence type="ECO:0000313" key="3">
    <source>
        <dbReference type="EMBL" id="KAF9579735.1"/>
    </source>
</evidence>
<dbReference type="Proteomes" id="UP000780801">
    <property type="component" value="Unassembled WGS sequence"/>
</dbReference>
<dbReference type="PANTHER" id="PTHR37329">
    <property type="entry name" value="KINETOCHORE PROTEIN SOS7"/>
    <property type="match status" value="1"/>
</dbReference>
<feature type="coiled-coil region" evidence="1">
    <location>
        <begin position="17"/>
        <end position="93"/>
    </location>
</feature>
<feature type="non-terminal residue" evidence="3">
    <location>
        <position position="1"/>
    </location>
</feature>
<dbReference type="OrthoDB" id="18959at2759"/>
<dbReference type="EMBL" id="JAABOA010002530">
    <property type="protein sequence ID" value="KAF9579735.1"/>
    <property type="molecule type" value="Genomic_DNA"/>
</dbReference>
<feature type="domain" description="Kinetochore protein Sos7 coiled-coil" evidence="2">
    <location>
        <begin position="2"/>
        <end position="62"/>
    </location>
</feature>
<evidence type="ECO:0000313" key="4">
    <source>
        <dbReference type="Proteomes" id="UP000780801"/>
    </source>
</evidence>
<dbReference type="InterPro" id="IPR048781">
    <property type="entry name" value="Sos7_CC"/>
</dbReference>
<proteinExistence type="predicted"/>
<keyword evidence="1" id="KW-0175">Coiled coil</keyword>
<comment type="caution">
    <text evidence="3">The sequence shown here is derived from an EMBL/GenBank/DDBJ whole genome shotgun (WGS) entry which is preliminary data.</text>
</comment>
<keyword evidence="4" id="KW-1185">Reference proteome</keyword>
<sequence>DTKEKFLRTILRDDPPVEITLANNQELETKNMELRQNMDQKEIKVLELNKEVANAIETVHQETDMLEKDIVSMTKMLHEMQEMEAELAALRSVEDKYSGMTVEDAQILLEEQTQSLYKVNQEMEETISSIEDLKWQETRCQQDNQKLTVRRIQTEAQAKEAIRMSALRHPDLEAAYKECIEATKQYQEGVGLESIQFLQDSHSLILEYKITPGSATIQMATNAVNSKRLPILTQFLIKLHPKSGRLVSASIENAGCEVKDVVQMAKQRNDIAFLVAETLDRVMKAHP</sequence>
<evidence type="ECO:0000256" key="1">
    <source>
        <dbReference type="SAM" id="Coils"/>
    </source>
</evidence>
<dbReference type="GO" id="GO:0051315">
    <property type="term" value="P:attachment of mitotic spindle microtubules to kinetochore"/>
    <property type="evidence" value="ECO:0007669"/>
    <property type="project" value="TreeGrafter"/>
</dbReference>
<dbReference type="Pfam" id="PF20882">
    <property type="entry name" value="Sos7"/>
    <property type="match status" value="1"/>
</dbReference>
<evidence type="ECO:0000259" key="2">
    <source>
        <dbReference type="Pfam" id="PF20882"/>
    </source>
</evidence>
<organism evidence="3 4">
    <name type="scientific">Lunasporangiospora selenospora</name>
    <dbReference type="NCBI Taxonomy" id="979761"/>
    <lineage>
        <taxon>Eukaryota</taxon>
        <taxon>Fungi</taxon>
        <taxon>Fungi incertae sedis</taxon>
        <taxon>Mucoromycota</taxon>
        <taxon>Mortierellomycotina</taxon>
        <taxon>Mortierellomycetes</taxon>
        <taxon>Mortierellales</taxon>
        <taxon>Mortierellaceae</taxon>
        <taxon>Lunasporangiospora</taxon>
    </lineage>
</organism>
<accession>A0A9P6FQ14</accession>
<dbReference type="InterPro" id="IPR037475">
    <property type="entry name" value="Sos7"/>
</dbReference>